<dbReference type="Pfam" id="PF00651">
    <property type="entry name" value="BTB"/>
    <property type="match status" value="1"/>
</dbReference>
<evidence type="ECO:0000313" key="2">
    <source>
        <dbReference type="EMBL" id="GMR35629.1"/>
    </source>
</evidence>
<organism evidence="2 3">
    <name type="scientific">Pristionchus mayeri</name>
    <dbReference type="NCBI Taxonomy" id="1317129"/>
    <lineage>
        <taxon>Eukaryota</taxon>
        <taxon>Metazoa</taxon>
        <taxon>Ecdysozoa</taxon>
        <taxon>Nematoda</taxon>
        <taxon>Chromadorea</taxon>
        <taxon>Rhabditida</taxon>
        <taxon>Rhabditina</taxon>
        <taxon>Diplogasteromorpha</taxon>
        <taxon>Diplogasteroidea</taxon>
        <taxon>Neodiplogasteridae</taxon>
        <taxon>Pristionchus</taxon>
    </lineage>
</organism>
<dbReference type="EMBL" id="BTRK01000002">
    <property type="protein sequence ID" value="GMR35629.1"/>
    <property type="molecule type" value="Genomic_DNA"/>
</dbReference>
<accession>A0AAN5CB44</accession>
<sequence>DCSEMSTVYDDFNHARALDACEVAIDGRTFPVSATILASVSNYFDQAFHEPAFRESQTKRVVIDRADEMEISKDDFHAYLRHSYNAREKITGDTYLGLLKCADYFSSKTILEDVEQFIIEHCCPEKWRSSKMNPDQPFAIEMIAGIELVFTYQLAALKEHMKEMLSTMRFHTFLKKYSQDVMVLPDELRIWIFDHYATTIIASQKA</sequence>
<dbReference type="PANTHER" id="PTHR22743:SF165">
    <property type="entry name" value="BTB AND MATH DOMAIN CONTAINING-RELATED"/>
    <property type="match status" value="1"/>
</dbReference>
<evidence type="ECO:0000259" key="1">
    <source>
        <dbReference type="PROSITE" id="PS50097"/>
    </source>
</evidence>
<gene>
    <name evidence="2" type="ORF">PMAYCL1PPCAC_05824</name>
</gene>
<dbReference type="AlphaFoldDB" id="A0AAN5CB44"/>
<name>A0AAN5CB44_9BILA</name>
<dbReference type="PROSITE" id="PS50097">
    <property type="entry name" value="BTB"/>
    <property type="match status" value="1"/>
</dbReference>
<dbReference type="InterPro" id="IPR011333">
    <property type="entry name" value="SKP1/BTB/POZ_sf"/>
</dbReference>
<dbReference type="Gene3D" id="3.30.710.10">
    <property type="entry name" value="Potassium Channel Kv1.1, Chain A"/>
    <property type="match status" value="1"/>
</dbReference>
<dbReference type="SMART" id="SM00225">
    <property type="entry name" value="BTB"/>
    <property type="match status" value="1"/>
</dbReference>
<comment type="caution">
    <text evidence="2">The sequence shown here is derived from an EMBL/GenBank/DDBJ whole genome shotgun (WGS) entry which is preliminary data.</text>
</comment>
<protein>
    <recommendedName>
        <fullName evidence="1">BTB domain-containing protein</fullName>
    </recommendedName>
</protein>
<dbReference type="SUPFAM" id="SSF54695">
    <property type="entry name" value="POZ domain"/>
    <property type="match status" value="1"/>
</dbReference>
<dbReference type="InterPro" id="IPR052664">
    <property type="entry name" value="BTB-MATH_domain_protein"/>
</dbReference>
<proteinExistence type="predicted"/>
<dbReference type="PANTHER" id="PTHR22743">
    <property type="entry name" value="MEPRIN/TRAF-LIKE MATH FAMILY-C.ELEGANS"/>
    <property type="match status" value="1"/>
</dbReference>
<feature type="non-terminal residue" evidence="2">
    <location>
        <position position="1"/>
    </location>
</feature>
<dbReference type="InterPro" id="IPR000210">
    <property type="entry name" value="BTB/POZ_dom"/>
</dbReference>
<feature type="domain" description="BTB" evidence="1">
    <location>
        <begin position="19"/>
        <end position="92"/>
    </location>
</feature>
<dbReference type="CDD" id="cd18186">
    <property type="entry name" value="BTB_POZ_ZBTB_KLHL-like"/>
    <property type="match status" value="1"/>
</dbReference>
<evidence type="ECO:0000313" key="3">
    <source>
        <dbReference type="Proteomes" id="UP001328107"/>
    </source>
</evidence>
<dbReference type="Proteomes" id="UP001328107">
    <property type="component" value="Unassembled WGS sequence"/>
</dbReference>
<reference evidence="3" key="1">
    <citation type="submission" date="2022-10" db="EMBL/GenBank/DDBJ databases">
        <title>Genome assembly of Pristionchus species.</title>
        <authorList>
            <person name="Yoshida K."/>
            <person name="Sommer R.J."/>
        </authorList>
    </citation>
    <scope>NUCLEOTIDE SEQUENCE [LARGE SCALE GENOMIC DNA]</scope>
    <source>
        <strain evidence="3">RS5460</strain>
    </source>
</reference>
<keyword evidence="3" id="KW-1185">Reference proteome</keyword>